<keyword evidence="4" id="KW-1185">Reference proteome</keyword>
<dbReference type="PRINTS" id="PR00111">
    <property type="entry name" value="ABHYDROLASE"/>
</dbReference>
<accession>A0A1G7NHQ9</accession>
<dbReference type="Gene3D" id="3.40.50.1820">
    <property type="entry name" value="alpha/beta hydrolase"/>
    <property type="match status" value="1"/>
</dbReference>
<dbReference type="PRINTS" id="PR00412">
    <property type="entry name" value="EPOXHYDRLASE"/>
</dbReference>
<dbReference type="RefSeq" id="WP_090018793.1">
    <property type="nucleotide sequence ID" value="NZ_FNCE01000002.1"/>
</dbReference>
<dbReference type="PANTHER" id="PTHR43329">
    <property type="entry name" value="EPOXIDE HYDROLASE"/>
    <property type="match status" value="1"/>
</dbReference>
<organism evidence="3 4">
    <name type="scientific">Limimonas halophila</name>
    <dbReference type="NCBI Taxonomy" id="1082479"/>
    <lineage>
        <taxon>Bacteria</taxon>
        <taxon>Pseudomonadati</taxon>
        <taxon>Pseudomonadota</taxon>
        <taxon>Alphaproteobacteria</taxon>
        <taxon>Rhodospirillales</taxon>
        <taxon>Rhodovibrionaceae</taxon>
        <taxon>Limimonas</taxon>
    </lineage>
</organism>
<protein>
    <submittedName>
        <fullName evidence="3">Haloacetate dehalogenase</fullName>
    </submittedName>
</protein>
<evidence type="ECO:0000313" key="3">
    <source>
        <dbReference type="EMBL" id="SDF72770.1"/>
    </source>
</evidence>
<dbReference type="STRING" id="1082479.SAMN05216241_102151"/>
<keyword evidence="1" id="KW-0378">Hydrolase</keyword>
<dbReference type="GO" id="GO:0016787">
    <property type="term" value="F:hydrolase activity"/>
    <property type="evidence" value="ECO:0007669"/>
    <property type="project" value="UniProtKB-KW"/>
</dbReference>
<dbReference type="Proteomes" id="UP000199415">
    <property type="component" value="Unassembled WGS sequence"/>
</dbReference>
<evidence type="ECO:0000256" key="1">
    <source>
        <dbReference type="ARBA" id="ARBA00022801"/>
    </source>
</evidence>
<name>A0A1G7NHQ9_9PROT</name>
<proteinExistence type="predicted"/>
<evidence type="ECO:0000259" key="2">
    <source>
        <dbReference type="Pfam" id="PF00561"/>
    </source>
</evidence>
<dbReference type="InterPro" id="IPR029058">
    <property type="entry name" value="AB_hydrolase_fold"/>
</dbReference>
<dbReference type="EMBL" id="FNCE01000002">
    <property type="protein sequence ID" value="SDF72770.1"/>
    <property type="molecule type" value="Genomic_DNA"/>
</dbReference>
<dbReference type="Pfam" id="PF00561">
    <property type="entry name" value="Abhydrolase_1"/>
    <property type="match status" value="1"/>
</dbReference>
<dbReference type="AlphaFoldDB" id="A0A1G7NHQ9"/>
<dbReference type="InterPro" id="IPR000073">
    <property type="entry name" value="AB_hydrolase_1"/>
</dbReference>
<dbReference type="OrthoDB" id="9812774at2"/>
<dbReference type="InterPro" id="IPR000639">
    <property type="entry name" value="Epox_hydrolase-like"/>
</dbReference>
<dbReference type="SUPFAM" id="SSF53474">
    <property type="entry name" value="alpha/beta-Hydrolases"/>
    <property type="match status" value="1"/>
</dbReference>
<evidence type="ECO:0000313" key="4">
    <source>
        <dbReference type="Proteomes" id="UP000199415"/>
    </source>
</evidence>
<feature type="domain" description="AB hydrolase-1" evidence="2">
    <location>
        <begin position="27"/>
        <end position="260"/>
    </location>
</feature>
<reference evidence="3 4" key="1">
    <citation type="submission" date="2016-10" db="EMBL/GenBank/DDBJ databases">
        <authorList>
            <person name="de Groot N.N."/>
        </authorList>
    </citation>
    <scope>NUCLEOTIDE SEQUENCE [LARGE SCALE GENOMIC DNA]</scope>
    <source>
        <strain evidence="3 4">DSM 25584</strain>
    </source>
</reference>
<sequence>MQLPDWPVQRIHTDAAEINCRIAGSGPPLVLLHGFPQTGLHWRKLAPALAERHTVIVPDLRGYGDSRGPGADPAHSGHAKRAMATDVVRILDALGYGSAQIAGHDRGGRVAYRLALDHPERVDRLALLSILPTLEMCERLTAESALTAYHWFFLAQAAPFPETVLGAKPDFFLDWTIGSWLGEPDAIEETAMDAYRAAFRDPDVIQAACEDYRAGLTLDLAHDRADRDAGKLITCPTHVIWGSEGIAARTADPLDIWKGWALDVAATPLPCGHFPAEERPQETLDALWQFFAAS</sequence>
<gene>
    <name evidence="3" type="ORF">SAMN05216241_102151</name>
</gene>